<gene>
    <name evidence="1" type="ORF">J5A53_04860</name>
</gene>
<protein>
    <submittedName>
        <fullName evidence="1">Uncharacterized protein</fullName>
    </submittedName>
</protein>
<dbReference type="RefSeq" id="WP_014847196.1">
    <property type="nucleotide sequence ID" value="NZ_CAUVFX010000017.1"/>
</dbReference>
<name>A0AB37HXI1_9ACTN</name>
<reference evidence="1" key="1">
    <citation type="submission" date="2021-03" db="EMBL/GenBank/DDBJ databases">
        <title>Human Oral Microbial Genomes.</title>
        <authorList>
            <person name="Johnston C.D."/>
            <person name="Chen T."/>
            <person name="Dewhirst F.E."/>
        </authorList>
    </citation>
    <scope>NUCLEOTIDE SEQUENCE</scope>
    <source>
        <strain evidence="1">F0714</strain>
    </source>
</reference>
<dbReference type="AlphaFoldDB" id="A0AB37HXI1"/>
<dbReference type="Proteomes" id="UP000677180">
    <property type="component" value="Chromosome"/>
</dbReference>
<evidence type="ECO:0000313" key="2">
    <source>
        <dbReference type="Proteomes" id="UP000677180"/>
    </source>
</evidence>
<sequence length="111" mass="12207">MATELVLLSEVPVTAEVHHRAYARLGMTGEMFEWLDGQFATLHDESGRHVLTVHAPMVIHDAREAAAALVDPPEAFGLWSEIMVPFDNTEKGRTVAEAMAVEVGGLIRERV</sequence>
<organism evidence="1 2">
    <name type="scientific">Arachnia propionica</name>
    <dbReference type="NCBI Taxonomy" id="1750"/>
    <lineage>
        <taxon>Bacteria</taxon>
        <taxon>Bacillati</taxon>
        <taxon>Actinomycetota</taxon>
        <taxon>Actinomycetes</taxon>
        <taxon>Propionibacteriales</taxon>
        <taxon>Propionibacteriaceae</taxon>
        <taxon>Arachnia</taxon>
    </lineage>
</organism>
<proteinExistence type="predicted"/>
<dbReference type="EMBL" id="CP072385">
    <property type="protein sequence ID" value="QUC12025.1"/>
    <property type="molecule type" value="Genomic_DNA"/>
</dbReference>
<accession>A0AB37HXI1</accession>
<evidence type="ECO:0000313" key="1">
    <source>
        <dbReference type="EMBL" id="QUC12025.1"/>
    </source>
</evidence>